<name>A0A0C3J8R6_PISTI</name>
<dbReference type="EMBL" id="KN831967">
    <property type="protein sequence ID" value="KIO05423.1"/>
    <property type="molecule type" value="Genomic_DNA"/>
</dbReference>
<feature type="region of interest" description="Disordered" evidence="1">
    <location>
        <begin position="1"/>
        <end position="37"/>
    </location>
</feature>
<dbReference type="AlphaFoldDB" id="A0A0C3J8R6"/>
<feature type="compositionally biased region" description="Low complexity" evidence="1">
    <location>
        <begin position="21"/>
        <end position="31"/>
    </location>
</feature>
<dbReference type="InParanoid" id="A0A0C3J8R6"/>
<protein>
    <submittedName>
        <fullName evidence="2">Uncharacterized protein</fullName>
    </submittedName>
</protein>
<dbReference type="Proteomes" id="UP000054217">
    <property type="component" value="Unassembled WGS sequence"/>
</dbReference>
<sequence length="495" mass="55397">MASSDHSTNCVNTSDEDFSSNEESSSDSTETAKSALGKLRPDELQILQDGLKDWKEADTNKRASLIEGMRNKIKWLDANKSLKQNEWNRKWMASLMAIKNWMYNNSPSWAQKALVKYGSKWTALKVIKLQCKKDIQQVLVKAGIQPRMSAMIKHYQPAVQKVVQSLTKAELDQAAHLAKEWNEGKPPPEAQAEAPTSKGQKYAKQFVYDMWKQCGMRVVIMSAWKDKDGEVMVGVNDFNDELGDGELYSDWEDLHGKWSAYAKKAFGANGTEDGSGEDEAGQTTVKAWKGKKWSQFSLSTNDDGTPILPNLLDLGTPELKDIMRVFITSHYCLACGKTNASVPWAAIAGNQASYVSSKYLLEHKVPLWYLTTDGSLEELVSKHQCWSDKAKGKRPWTEANSVDGSDYGHHWEEEPAPPTKPSTKRQRIDDHPTGTSNAQEDNRWQNQSTSDQHNTATAYPKPADIHANDGVNSTARKPKPKPRIRSNGRFPCTLG</sequence>
<gene>
    <name evidence="2" type="ORF">M404DRAFT_25550</name>
</gene>
<feature type="compositionally biased region" description="Basic residues" evidence="1">
    <location>
        <begin position="476"/>
        <end position="486"/>
    </location>
</feature>
<feature type="compositionally biased region" description="Polar residues" evidence="1">
    <location>
        <begin position="1"/>
        <end position="11"/>
    </location>
</feature>
<feature type="region of interest" description="Disordered" evidence="1">
    <location>
        <begin position="390"/>
        <end position="495"/>
    </location>
</feature>
<dbReference type="HOGENOM" id="CLU_030984_3_0_1"/>
<proteinExistence type="predicted"/>
<keyword evidence="3" id="KW-1185">Reference proteome</keyword>
<organism evidence="2 3">
    <name type="scientific">Pisolithus tinctorius Marx 270</name>
    <dbReference type="NCBI Taxonomy" id="870435"/>
    <lineage>
        <taxon>Eukaryota</taxon>
        <taxon>Fungi</taxon>
        <taxon>Dikarya</taxon>
        <taxon>Basidiomycota</taxon>
        <taxon>Agaricomycotina</taxon>
        <taxon>Agaricomycetes</taxon>
        <taxon>Agaricomycetidae</taxon>
        <taxon>Boletales</taxon>
        <taxon>Sclerodermatineae</taxon>
        <taxon>Pisolithaceae</taxon>
        <taxon>Pisolithus</taxon>
    </lineage>
</organism>
<dbReference type="OrthoDB" id="2685482at2759"/>
<evidence type="ECO:0000313" key="2">
    <source>
        <dbReference type="EMBL" id="KIO05423.1"/>
    </source>
</evidence>
<reference evidence="2 3" key="1">
    <citation type="submission" date="2014-04" db="EMBL/GenBank/DDBJ databases">
        <authorList>
            <consortium name="DOE Joint Genome Institute"/>
            <person name="Kuo A."/>
            <person name="Kohler A."/>
            <person name="Costa M.D."/>
            <person name="Nagy L.G."/>
            <person name="Floudas D."/>
            <person name="Copeland A."/>
            <person name="Barry K.W."/>
            <person name="Cichocki N."/>
            <person name="Veneault-Fourrey C."/>
            <person name="LaButti K."/>
            <person name="Lindquist E.A."/>
            <person name="Lipzen A."/>
            <person name="Lundell T."/>
            <person name="Morin E."/>
            <person name="Murat C."/>
            <person name="Sun H."/>
            <person name="Tunlid A."/>
            <person name="Henrissat B."/>
            <person name="Grigoriev I.V."/>
            <person name="Hibbett D.S."/>
            <person name="Martin F."/>
            <person name="Nordberg H.P."/>
            <person name="Cantor M.N."/>
            <person name="Hua S.X."/>
        </authorList>
    </citation>
    <scope>NUCLEOTIDE SEQUENCE [LARGE SCALE GENOMIC DNA]</scope>
    <source>
        <strain evidence="2 3">Marx 270</strain>
    </source>
</reference>
<evidence type="ECO:0000313" key="3">
    <source>
        <dbReference type="Proteomes" id="UP000054217"/>
    </source>
</evidence>
<feature type="compositionally biased region" description="Polar residues" evidence="1">
    <location>
        <begin position="433"/>
        <end position="457"/>
    </location>
</feature>
<evidence type="ECO:0000256" key="1">
    <source>
        <dbReference type="SAM" id="MobiDB-lite"/>
    </source>
</evidence>
<reference evidence="3" key="2">
    <citation type="submission" date="2015-01" db="EMBL/GenBank/DDBJ databases">
        <title>Evolutionary Origins and Diversification of the Mycorrhizal Mutualists.</title>
        <authorList>
            <consortium name="DOE Joint Genome Institute"/>
            <consortium name="Mycorrhizal Genomics Consortium"/>
            <person name="Kohler A."/>
            <person name="Kuo A."/>
            <person name="Nagy L.G."/>
            <person name="Floudas D."/>
            <person name="Copeland A."/>
            <person name="Barry K.W."/>
            <person name="Cichocki N."/>
            <person name="Veneault-Fourrey C."/>
            <person name="LaButti K."/>
            <person name="Lindquist E.A."/>
            <person name="Lipzen A."/>
            <person name="Lundell T."/>
            <person name="Morin E."/>
            <person name="Murat C."/>
            <person name="Riley R."/>
            <person name="Ohm R."/>
            <person name="Sun H."/>
            <person name="Tunlid A."/>
            <person name="Henrissat B."/>
            <person name="Grigoriev I.V."/>
            <person name="Hibbett D.S."/>
            <person name="Martin F."/>
        </authorList>
    </citation>
    <scope>NUCLEOTIDE SEQUENCE [LARGE SCALE GENOMIC DNA]</scope>
    <source>
        <strain evidence="3">Marx 270</strain>
    </source>
</reference>
<accession>A0A0C3J8R6</accession>